<dbReference type="PANTHER" id="PTHR43833">
    <property type="entry name" value="POTASSIUM CHANNEL PROTEIN 2-RELATED-RELATED"/>
    <property type="match status" value="1"/>
</dbReference>
<evidence type="ECO:0000313" key="9">
    <source>
        <dbReference type="EMBL" id="ADD07220.1"/>
    </source>
</evidence>
<evidence type="ECO:0000313" key="11">
    <source>
        <dbReference type="Proteomes" id="UP000001879"/>
    </source>
</evidence>
<geneLocation type="plasmid" evidence="9 11">
    <name>pNMAG01</name>
</geneLocation>
<dbReference type="PROSITE" id="PS51202">
    <property type="entry name" value="RCK_C"/>
    <property type="match status" value="2"/>
</dbReference>
<dbReference type="NCBIfam" id="NF007039">
    <property type="entry name" value="PRK09496.3-2"/>
    <property type="match status" value="1"/>
</dbReference>
<dbReference type="RefSeq" id="WP_004266955.1">
    <property type="nucleotide sequence ID" value="NC_013923.1"/>
</dbReference>
<dbReference type="GeneID" id="8826541"/>
<keyword evidence="6" id="KW-0406">Ion transport</keyword>
<keyword evidence="9" id="KW-0614">Plasmid</keyword>
<dbReference type="SUPFAM" id="SSF51735">
    <property type="entry name" value="NAD(P)-binding Rossmann-fold domains"/>
    <property type="match status" value="2"/>
</dbReference>
<feature type="domain" description="RCK N-terminal" evidence="7">
    <location>
        <begin position="226"/>
        <end position="345"/>
    </location>
</feature>
<dbReference type="InterPro" id="IPR036721">
    <property type="entry name" value="RCK_C_sf"/>
</dbReference>
<dbReference type="PRINTS" id="PR00335">
    <property type="entry name" value="KUPTAKETRKA"/>
</dbReference>
<dbReference type="KEGG" id="nmg:Nmag_3673"/>
<evidence type="ECO:0000256" key="3">
    <source>
        <dbReference type="ARBA" id="ARBA00022538"/>
    </source>
</evidence>
<dbReference type="Proteomes" id="UP000001879">
    <property type="component" value="Plasmid pNMAG01"/>
</dbReference>
<dbReference type="InterPro" id="IPR050721">
    <property type="entry name" value="Trk_Ktr_HKT_K-transport"/>
</dbReference>
<keyword evidence="3" id="KW-0633">Potassium transport</keyword>
<feature type="domain" description="RCK C-terminal" evidence="8">
    <location>
        <begin position="363"/>
        <end position="444"/>
    </location>
</feature>
<dbReference type="NCBIfam" id="NF007034">
    <property type="entry name" value="PRK09496.2-1"/>
    <property type="match status" value="1"/>
</dbReference>
<dbReference type="GO" id="GO:0005886">
    <property type="term" value="C:plasma membrane"/>
    <property type="evidence" value="ECO:0007669"/>
    <property type="project" value="InterPro"/>
</dbReference>
<dbReference type="SUPFAM" id="SSF116726">
    <property type="entry name" value="TrkA C-terminal domain-like"/>
    <property type="match status" value="2"/>
</dbReference>
<evidence type="ECO:0000313" key="10">
    <source>
        <dbReference type="EMBL" id="ELY34331.1"/>
    </source>
</evidence>
<keyword evidence="2" id="KW-0813">Transport</keyword>
<reference evidence="9 11" key="2">
    <citation type="journal article" date="2012" name="BMC Genomics">
        <title>A comparative genomics perspective on the genetic content of the alkaliphilic haloarchaeon Natrialba magadii ATCC 43099T.</title>
        <authorList>
            <person name="Siddaramappa S."/>
            <person name="Challacombe J.F."/>
            <person name="Decastro R.E."/>
            <person name="Pfeiffer F."/>
            <person name="Sastre D.E."/>
            <person name="Gimenez M.I."/>
            <person name="Paggi R.A."/>
            <person name="Detter J.C."/>
            <person name="Davenport K.W."/>
            <person name="Goodwin L.A."/>
            <person name="Kyrpides N."/>
            <person name="Tapia R."/>
            <person name="Pitluck S."/>
            <person name="Lucas S."/>
            <person name="Woyke T."/>
            <person name="Maupin-Furlow J.A."/>
        </authorList>
    </citation>
    <scope>NUCLEOTIDE SEQUENCE [LARGE SCALE GENOMIC DNA]</scope>
    <source>
        <strain evidence="9">ATCC 43099</strain>
        <strain evidence="11">ATCC 43099 / DSM 3394 / CCM 3739 / CIP 104546 / IAM 13178 / JCM 8861 / NBRC 102185 / NCIMB 2190 / MS3</strain>
    </source>
</reference>
<dbReference type="HOGENOM" id="CLU_046525_0_0_2"/>
<proteinExistence type="predicted"/>
<dbReference type="Proteomes" id="UP000011543">
    <property type="component" value="Unassembled WGS sequence"/>
</dbReference>
<dbReference type="InterPro" id="IPR003148">
    <property type="entry name" value="RCK_N"/>
</dbReference>
<dbReference type="Gene3D" id="3.40.50.720">
    <property type="entry name" value="NAD(P)-binding Rossmann-like Domain"/>
    <property type="match status" value="2"/>
</dbReference>
<keyword evidence="4" id="KW-0630">Potassium</keyword>
<dbReference type="Pfam" id="PF02080">
    <property type="entry name" value="TrkA_C"/>
    <property type="match status" value="2"/>
</dbReference>
<dbReference type="InterPro" id="IPR006037">
    <property type="entry name" value="RCK_C"/>
</dbReference>
<accession>D3T0W1</accession>
<evidence type="ECO:0000256" key="5">
    <source>
        <dbReference type="ARBA" id="ARBA00023027"/>
    </source>
</evidence>
<name>D3T0W1_NATMM</name>
<keyword evidence="5" id="KW-0520">NAD</keyword>
<dbReference type="InterPro" id="IPR006036">
    <property type="entry name" value="K_uptake_TrkA"/>
</dbReference>
<gene>
    <name evidence="9" type="primary">trkA4</name>
    <name evidence="10" type="synonym">trkA</name>
    <name evidence="9" type="ordered locus">Nmag_3673</name>
    <name evidence="10" type="ORF">C500_00302</name>
</gene>
<dbReference type="EMBL" id="CP001933">
    <property type="protein sequence ID" value="ADD07220.1"/>
    <property type="molecule type" value="Genomic_DNA"/>
</dbReference>
<dbReference type="OrthoDB" id="27588at2157"/>
<dbReference type="GO" id="GO:0015079">
    <property type="term" value="F:potassium ion transmembrane transporter activity"/>
    <property type="evidence" value="ECO:0007669"/>
    <property type="project" value="InterPro"/>
</dbReference>
<dbReference type="PANTHER" id="PTHR43833:SF5">
    <property type="entry name" value="TRK SYSTEM POTASSIUM UPTAKE PROTEIN TRKA"/>
    <property type="match status" value="1"/>
</dbReference>
<dbReference type="PROSITE" id="PS51201">
    <property type="entry name" value="RCK_N"/>
    <property type="match status" value="2"/>
</dbReference>
<dbReference type="EMBL" id="AOHS01000007">
    <property type="protein sequence ID" value="ELY34331.1"/>
    <property type="molecule type" value="Genomic_DNA"/>
</dbReference>
<dbReference type="PATRIC" id="fig|547559.17.peg.53"/>
<dbReference type="Gene3D" id="3.30.70.1450">
    <property type="entry name" value="Regulator of K+ conductance, C-terminal domain"/>
    <property type="match status" value="2"/>
</dbReference>
<feature type="domain" description="RCK C-terminal" evidence="8">
    <location>
        <begin position="139"/>
        <end position="220"/>
    </location>
</feature>
<reference evidence="9" key="4">
    <citation type="submission" date="2016-09" db="EMBL/GenBank/DDBJ databases">
        <authorList>
            <person name="Pfeiffer F."/>
        </authorList>
    </citation>
    <scope>NUCLEOTIDE SEQUENCE</scope>
    <source>
        <strain evidence="9">ATCC 43099</strain>
        <plasmid evidence="9">pNMAG01</plasmid>
    </source>
</reference>
<dbReference type="InterPro" id="IPR036291">
    <property type="entry name" value="NAD(P)-bd_dom_sf"/>
</dbReference>
<evidence type="ECO:0000256" key="6">
    <source>
        <dbReference type="ARBA" id="ARBA00023065"/>
    </source>
</evidence>
<reference evidence="11" key="1">
    <citation type="submission" date="2010-02" db="EMBL/GenBank/DDBJ databases">
        <title>Complete sequence of plasmid 1 of Natrialba magadii ATCC 43099.</title>
        <authorList>
            <consortium name="US DOE Joint Genome Institute"/>
            <person name="Lucas S."/>
            <person name="Copeland A."/>
            <person name="Lapidus A."/>
            <person name="Cheng J.-F."/>
            <person name="Bruce D."/>
            <person name="Goodwin L."/>
            <person name="Pitluck S."/>
            <person name="Davenport K."/>
            <person name="Saunders E."/>
            <person name="Detter J.C."/>
            <person name="Han C."/>
            <person name="Tapia R."/>
            <person name="Land M."/>
            <person name="Hauser L."/>
            <person name="Kyrpides N."/>
            <person name="Mikhailova N."/>
            <person name="De Castro R.E."/>
            <person name="Maupin-Furlow J.A."/>
            <person name="Woyke T."/>
        </authorList>
    </citation>
    <scope>NUCLEOTIDE SEQUENCE [LARGE SCALE GENOMIC DNA]</scope>
    <source>
        <strain evidence="11">ATCC 43099 / DSM 3394 / CCM 3739 / CIP 104546 / IAM 13178 / JCM 8861 / NBRC 102185 / NCIMB 2190 / MS3</strain>
        <plasmid evidence="11">pNMAG01</plasmid>
    </source>
</reference>
<evidence type="ECO:0000313" key="12">
    <source>
        <dbReference type="Proteomes" id="UP000011543"/>
    </source>
</evidence>
<dbReference type="AlphaFoldDB" id="D3T0W1"/>
<protein>
    <submittedName>
        <fullName evidence="10">Potassium transporter peripheral membrane component</fullName>
    </submittedName>
    <submittedName>
        <fullName evidence="9">TrkA domain protein</fullName>
    </submittedName>
</protein>
<evidence type="ECO:0000256" key="4">
    <source>
        <dbReference type="ARBA" id="ARBA00022958"/>
    </source>
</evidence>
<sequence>MRVVVVGAGEVGRTISATLEDSHDVVVVDRDSQSIDEITYAYDVLAIQGDGTEISTLRKAGIEQADLVVACTDTDESNIVICTAAKSRSNAFTIARVRRRSLLETWEGANDSFGIDFMICSDHLTAQTVFRISGFPAAQNVDSFVGGRIRMAVFEIEPDSPIAHQTITEADRYDSLTFIAVFCEDRIELATGDTVLEPSDRVVVVGRPEPVRKFANQVATHVNDAADEVVIAGASEIGIQTAKAFEEHGYHPRLLERNTARARYASEQLPGTTVLEHDATDREFLSREHIGEADILISAFETDERNLLMSLLGRHIGVDKTVAIVESFQYSELFETVGVDITVNPREETAEEIVKFTRENHTEKIVTLEHDRAEVFEIKVTDDSIFTNREIEAAMSELPDGVIIGAISRSGEFVTPRGSTVIEPTDHLVMFVDSSVLDTVVPVI</sequence>
<reference evidence="10 12" key="3">
    <citation type="journal article" date="2014" name="PLoS Genet.">
        <title>Phylogenetically driven sequencing of extremely halophilic archaea reveals strategies for static and dynamic osmo-response.</title>
        <authorList>
            <person name="Becker E.A."/>
            <person name="Seitzer P.M."/>
            <person name="Tritt A."/>
            <person name="Larsen D."/>
            <person name="Krusor M."/>
            <person name="Yao A.I."/>
            <person name="Wu D."/>
            <person name="Madern D."/>
            <person name="Eisen J.A."/>
            <person name="Darling A.E."/>
            <person name="Facciotti M.T."/>
        </authorList>
    </citation>
    <scope>NUCLEOTIDE SEQUENCE [LARGE SCALE GENOMIC DNA]</scope>
    <source>
        <strain evidence="12">ATCC 43099 / DSM 3394 / CCM 3739 / CIP 104546 / IAM 13178 / JCM 8861 / NBRC 102185 / NCIMB 2190 / MS3</strain>
        <strain evidence="10">MS-3</strain>
    </source>
</reference>
<comment type="function">
    <text evidence="1">Part of a potassium transport system.</text>
</comment>
<dbReference type="Pfam" id="PF02254">
    <property type="entry name" value="TrkA_N"/>
    <property type="match status" value="2"/>
</dbReference>
<keyword evidence="11" id="KW-1185">Reference proteome</keyword>
<organism evidence="9 11">
    <name type="scientific">Natrialba magadii (strain ATCC 43099 / DSM 3394 / CCM 3739 / CIP 104546 / IAM 13178 / JCM 8861 / NBRC 102185 / NCIMB 2190 / MS3)</name>
    <name type="common">Natronobacterium magadii</name>
    <dbReference type="NCBI Taxonomy" id="547559"/>
    <lineage>
        <taxon>Archaea</taxon>
        <taxon>Methanobacteriati</taxon>
        <taxon>Methanobacteriota</taxon>
        <taxon>Stenosarchaea group</taxon>
        <taxon>Halobacteria</taxon>
        <taxon>Halobacteriales</taxon>
        <taxon>Natrialbaceae</taxon>
        <taxon>Natrialba</taxon>
    </lineage>
</organism>
<feature type="domain" description="RCK N-terminal" evidence="7">
    <location>
        <begin position="1"/>
        <end position="119"/>
    </location>
</feature>
<evidence type="ECO:0000256" key="1">
    <source>
        <dbReference type="ARBA" id="ARBA00003660"/>
    </source>
</evidence>
<evidence type="ECO:0000259" key="8">
    <source>
        <dbReference type="PROSITE" id="PS51202"/>
    </source>
</evidence>
<evidence type="ECO:0000259" key="7">
    <source>
        <dbReference type="PROSITE" id="PS51201"/>
    </source>
</evidence>
<evidence type="ECO:0000256" key="2">
    <source>
        <dbReference type="ARBA" id="ARBA00022448"/>
    </source>
</evidence>